<dbReference type="Proteomes" id="UP000234951">
    <property type="component" value="Unassembled WGS sequence"/>
</dbReference>
<evidence type="ECO:0000256" key="2">
    <source>
        <dbReference type="ARBA" id="ARBA00023125"/>
    </source>
</evidence>
<reference evidence="6 8" key="2">
    <citation type="submission" date="2017-12" db="EMBL/GenBank/DDBJ databases">
        <title>Comparative Functional Genomics of Dry Heat Resistant strains isolated from the Viking Spacecraft.</title>
        <authorList>
            <person name="Seuylemezian A."/>
            <person name="Cooper K."/>
            <person name="Vaishampayan P."/>
        </authorList>
    </citation>
    <scope>NUCLEOTIDE SEQUENCE [LARGE SCALE GENOMIC DNA]</scope>
    <source>
        <strain evidence="6 8">ATCC 29669</strain>
    </source>
</reference>
<evidence type="ECO:0000313" key="5">
    <source>
        <dbReference type="EMBL" id="PLR84410.1"/>
    </source>
</evidence>
<keyword evidence="2" id="KW-0238">DNA-binding</keyword>
<feature type="domain" description="HTH marR-type" evidence="4">
    <location>
        <begin position="1"/>
        <end position="137"/>
    </location>
</feature>
<accession>A0A2N5GPA6</accession>
<dbReference type="AlphaFoldDB" id="A0A2N5GPA6"/>
<evidence type="ECO:0000256" key="1">
    <source>
        <dbReference type="ARBA" id="ARBA00023015"/>
    </source>
</evidence>
<keyword evidence="1" id="KW-0805">Transcription regulation</keyword>
<name>A0A2N5GPA6_9BACI</name>
<dbReference type="GO" id="GO:0003700">
    <property type="term" value="F:DNA-binding transcription factor activity"/>
    <property type="evidence" value="ECO:0007669"/>
    <property type="project" value="InterPro"/>
</dbReference>
<keyword evidence="3" id="KW-0804">Transcription</keyword>
<dbReference type="InterPro" id="IPR000835">
    <property type="entry name" value="HTH_MarR-typ"/>
</dbReference>
<protein>
    <submittedName>
        <fullName evidence="5">MarR family transcriptional regulator</fullName>
    </submittedName>
</protein>
<comment type="caution">
    <text evidence="5">The sequence shown here is derived from an EMBL/GenBank/DDBJ whole genome shotgun (WGS) entry which is preliminary data.</text>
</comment>
<evidence type="ECO:0000313" key="8">
    <source>
        <dbReference type="Proteomes" id="UP000235114"/>
    </source>
</evidence>
<dbReference type="Proteomes" id="UP000235114">
    <property type="component" value="Unassembled WGS sequence"/>
</dbReference>
<dbReference type="Gene3D" id="1.10.10.10">
    <property type="entry name" value="Winged helix-like DNA-binding domain superfamily/Winged helix DNA-binding domain"/>
    <property type="match status" value="1"/>
</dbReference>
<dbReference type="InterPro" id="IPR036390">
    <property type="entry name" value="WH_DNA-bd_sf"/>
</dbReference>
<evidence type="ECO:0000259" key="4">
    <source>
        <dbReference type="PROSITE" id="PS50995"/>
    </source>
</evidence>
<evidence type="ECO:0000313" key="6">
    <source>
        <dbReference type="EMBL" id="PLS00588.1"/>
    </source>
</evidence>
<evidence type="ECO:0000313" key="7">
    <source>
        <dbReference type="Proteomes" id="UP000234951"/>
    </source>
</evidence>
<reference evidence="5 7" key="1">
    <citation type="submission" date="2017-11" db="EMBL/GenBank/DDBJ databases">
        <title>Comparitive Functional Genomics of Dry Heat Resistant strains isolated from the Viking Spacecraft.</title>
        <authorList>
            <person name="Seuylemezian A."/>
            <person name="Cooper K."/>
            <person name="Vaishampayan P."/>
        </authorList>
    </citation>
    <scope>NUCLEOTIDE SEQUENCE [LARGE SCALE GENOMIC DNA]</scope>
    <source>
        <strain evidence="5 7">M4.6</strain>
    </source>
</reference>
<sequence length="140" mass="16249">MSIILESYGFLAGKVVQLLELDFIDKLKTYEINARQYGVLIKVNEMPNSSQKEIAEELKIDRTTMVDHVDHLESLKYIARVKNPEDRRSYCLSITEKGKQTLDKCWEILQQSEQNVLAALDNEEKALFKRYLKKILKGVV</sequence>
<dbReference type="InterPro" id="IPR036388">
    <property type="entry name" value="WH-like_DNA-bd_sf"/>
</dbReference>
<dbReference type="Pfam" id="PF01047">
    <property type="entry name" value="MarR"/>
    <property type="match status" value="1"/>
</dbReference>
<dbReference type="PANTHER" id="PTHR42756:SF1">
    <property type="entry name" value="TRANSCRIPTIONAL REPRESSOR OF EMRAB OPERON"/>
    <property type="match status" value="1"/>
</dbReference>
<dbReference type="SMART" id="SM00347">
    <property type="entry name" value="HTH_MARR"/>
    <property type="match status" value="1"/>
</dbReference>
<gene>
    <name evidence="5" type="ORF">CU635_06565</name>
    <name evidence="6" type="ORF">CVD25_02230</name>
</gene>
<dbReference type="SUPFAM" id="SSF46785">
    <property type="entry name" value="Winged helix' DNA-binding domain"/>
    <property type="match status" value="1"/>
</dbReference>
<organism evidence="5 7">
    <name type="scientific">Bacillus canaveralius</name>
    <dbReference type="NCBI Taxonomy" id="1403243"/>
    <lineage>
        <taxon>Bacteria</taxon>
        <taxon>Bacillati</taxon>
        <taxon>Bacillota</taxon>
        <taxon>Bacilli</taxon>
        <taxon>Bacillales</taxon>
        <taxon>Bacillaceae</taxon>
        <taxon>Bacillus</taxon>
    </lineage>
</organism>
<dbReference type="PROSITE" id="PS50995">
    <property type="entry name" value="HTH_MARR_2"/>
    <property type="match status" value="1"/>
</dbReference>
<dbReference type="PANTHER" id="PTHR42756">
    <property type="entry name" value="TRANSCRIPTIONAL REGULATOR, MARR"/>
    <property type="match status" value="1"/>
</dbReference>
<dbReference type="RefSeq" id="WP_101576376.1">
    <property type="nucleotide sequence ID" value="NZ_PGVA01000013.1"/>
</dbReference>
<dbReference type="GO" id="GO:0003677">
    <property type="term" value="F:DNA binding"/>
    <property type="evidence" value="ECO:0007669"/>
    <property type="project" value="UniProtKB-KW"/>
</dbReference>
<dbReference type="EMBL" id="PGVA01000013">
    <property type="protein sequence ID" value="PLR84410.1"/>
    <property type="molecule type" value="Genomic_DNA"/>
</dbReference>
<dbReference type="OrthoDB" id="1858911at2"/>
<dbReference type="PRINTS" id="PR00598">
    <property type="entry name" value="HTHMARR"/>
</dbReference>
<proteinExistence type="predicted"/>
<dbReference type="EMBL" id="PGVD01000008">
    <property type="protein sequence ID" value="PLS00588.1"/>
    <property type="molecule type" value="Genomic_DNA"/>
</dbReference>
<keyword evidence="8" id="KW-1185">Reference proteome</keyword>
<evidence type="ECO:0000256" key="3">
    <source>
        <dbReference type="ARBA" id="ARBA00023163"/>
    </source>
</evidence>